<keyword evidence="3 7" id="KW-0812">Transmembrane</keyword>
<feature type="domain" description="Peptidase S54 rhomboid" evidence="8">
    <location>
        <begin position="47"/>
        <end position="242"/>
    </location>
</feature>
<comment type="similarity">
    <text evidence="2">Belongs to the peptidase S54 family.</text>
</comment>
<evidence type="ECO:0000313" key="9">
    <source>
        <dbReference type="EMBL" id="CEN32766.1"/>
    </source>
</evidence>
<dbReference type="EMBL" id="CDOD01000004">
    <property type="protein sequence ID" value="CEN32766.1"/>
    <property type="molecule type" value="Genomic_DNA"/>
</dbReference>
<comment type="subcellular location">
    <subcellularLocation>
        <location evidence="1">Membrane</location>
        <topology evidence="1">Multi-pass membrane protein</topology>
    </subcellularLocation>
</comment>
<evidence type="ECO:0000256" key="3">
    <source>
        <dbReference type="ARBA" id="ARBA00022692"/>
    </source>
</evidence>
<feature type="transmembrane region" description="Helical" evidence="7">
    <location>
        <begin position="198"/>
        <end position="218"/>
    </location>
</feature>
<dbReference type="AlphaFoldDB" id="A0A0B7GZQ8"/>
<dbReference type="GO" id="GO:0006508">
    <property type="term" value="P:proteolysis"/>
    <property type="evidence" value="ECO:0007669"/>
    <property type="project" value="UniProtKB-KW"/>
</dbReference>
<feature type="transmembrane region" description="Helical" evidence="7">
    <location>
        <begin position="87"/>
        <end position="109"/>
    </location>
</feature>
<keyword evidence="4 9" id="KW-0378">Hydrolase</keyword>
<accession>A0A0B7GZQ8</accession>
<name>A0A0B7GZQ8_9FLAO</name>
<dbReference type="GO" id="GO:0004252">
    <property type="term" value="F:serine-type endopeptidase activity"/>
    <property type="evidence" value="ECO:0007669"/>
    <property type="project" value="InterPro"/>
</dbReference>
<dbReference type="SUPFAM" id="SSF144091">
    <property type="entry name" value="Rhomboid-like"/>
    <property type="match status" value="1"/>
</dbReference>
<dbReference type="Proteomes" id="UP000038055">
    <property type="component" value="Unassembled WGS sequence"/>
</dbReference>
<gene>
    <name evidence="9" type="ORF">CCYN2B_120078</name>
</gene>
<keyword evidence="10" id="KW-1185">Reference proteome</keyword>
<evidence type="ECO:0000256" key="6">
    <source>
        <dbReference type="ARBA" id="ARBA00023136"/>
    </source>
</evidence>
<reference evidence="10" key="1">
    <citation type="submission" date="2015-01" db="EMBL/GenBank/DDBJ databases">
        <authorList>
            <person name="MANFREDI Pablo"/>
        </authorList>
    </citation>
    <scope>NUCLEOTIDE SEQUENCE [LARGE SCALE GENOMIC DNA]</scope>
    <source>
        <strain evidence="10">Ccyn2B</strain>
    </source>
</reference>
<dbReference type="InterPro" id="IPR035952">
    <property type="entry name" value="Rhomboid-like_sf"/>
</dbReference>
<dbReference type="Pfam" id="PF01694">
    <property type="entry name" value="Rhomboid"/>
    <property type="match status" value="1"/>
</dbReference>
<dbReference type="RefSeq" id="WP_041990227.1">
    <property type="nucleotide sequence ID" value="NZ_CDOD01000004.1"/>
</dbReference>
<feature type="transmembrane region" description="Helical" evidence="7">
    <location>
        <begin position="224"/>
        <end position="241"/>
    </location>
</feature>
<feature type="transmembrane region" description="Helical" evidence="7">
    <location>
        <begin position="12"/>
        <end position="31"/>
    </location>
</feature>
<dbReference type="InterPro" id="IPR050925">
    <property type="entry name" value="Rhomboid_protease_S54"/>
</dbReference>
<feature type="transmembrane region" description="Helical" evidence="7">
    <location>
        <begin position="157"/>
        <end position="177"/>
    </location>
</feature>
<keyword evidence="9" id="KW-0645">Protease</keyword>
<evidence type="ECO:0000313" key="10">
    <source>
        <dbReference type="Proteomes" id="UP000038055"/>
    </source>
</evidence>
<dbReference type="eggNOG" id="COG0705">
    <property type="taxonomic scope" value="Bacteria"/>
</dbReference>
<dbReference type="STRING" id="28189.CCYN74_110025"/>
<evidence type="ECO:0000256" key="7">
    <source>
        <dbReference type="SAM" id="Phobius"/>
    </source>
</evidence>
<evidence type="ECO:0000256" key="4">
    <source>
        <dbReference type="ARBA" id="ARBA00022801"/>
    </source>
</evidence>
<dbReference type="GO" id="GO:0016020">
    <property type="term" value="C:membrane"/>
    <property type="evidence" value="ECO:0007669"/>
    <property type="project" value="UniProtKB-SubCell"/>
</dbReference>
<evidence type="ECO:0000256" key="2">
    <source>
        <dbReference type="ARBA" id="ARBA00009045"/>
    </source>
</evidence>
<protein>
    <submittedName>
        <fullName evidence="9">Putative Rhomboid protease</fullName>
        <ecNumber evidence="9">3.4.21.105</ecNumber>
    </submittedName>
</protein>
<sequence length="254" mass="29635">MERITQTVKHLIIINAIFFFVVQYNLIPSLNLNEITPIYFFENPEFRWWQFISHMFMHGDLKHLFFNMYALWAFGSPLEHIWGRNKFLFFYLSCGIGAALIHSGVNYYYFQQGLQALAEANVSSEMVKEVLLERNLHRIYQLREFIPSSTFDDMMSAYFTPAVGASGAIYGILAAFAMMFPDAKLMLFFIPYPIKAKYFIPIIVGLDLFSGVTGFSVFGGNIAHFAHVGGALMGFFMMWYWRKKSFDQNRWDRR</sequence>
<dbReference type="PANTHER" id="PTHR43731:SF14">
    <property type="entry name" value="PRESENILIN-ASSOCIATED RHOMBOID-LIKE PROTEIN, MITOCHONDRIAL"/>
    <property type="match status" value="1"/>
</dbReference>
<proteinExistence type="inferred from homology"/>
<dbReference type="PANTHER" id="PTHR43731">
    <property type="entry name" value="RHOMBOID PROTEASE"/>
    <property type="match status" value="1"/>
</dbReference>
<dbReference type="Gene3D" id="1.20.1540.10">
    <property type="entry name" value="Rhomboid-like"/>
    <property type="match status" value="1"/>
</dbReference>
<dbReference type="EC" id="3.4.21.105" evidence="9"/>
<evidence type="ECO:0000259" key="8">
    <source>
        <dbReference type="Pfam" id="PF01694"/>
    </source>
</evidence>
<feature type="transmembrane region" description="Helical" evidence="7">
    <location>
        <begin position="51"/>
        <end position="75"/>
    </location>
</feature>
<keyword evidence="5 7" id="KW-1133">Transmembrane helix</keyword>
<dbReference type="InterPro" id="IPR022764">
    <property type="entry name" value="Peptidase_S54_rhomboid_dom"/>
</dbReference>
<organism evidence="9 10">
    <name type="scientific">Capnocytophaga cynodegmi</name>
    <dbReference type="NCBI Taxonomy" id="28189"/>
    <lineage>
        <taxon>Bacteria</taxon>
        <taxon>Pseudomonadati</taxon>
        <taxon>Bacteroidota</taxon>
        <taxon>Flavobacteriia</taxon>
        <taxon>Flavobacteriales</taxon>
        <taxon>Flavobacteriaceae</taxon>
        <taxon>Capnocytophaga</taxon>
    </lineage>
</organism>
<keyword evidence="6 7" id="KW-0472">Membrane</keyword>
<evidence type="ECO:0000256" key="5">
    <source>
        <dbReference type="ARBA" id="ARBA00022989"/>
    </source>
</evidence>
<evidence type="ECO:0000256" key="1">
    <source>
        <dbReference type="ARBA" id="ARBA00004141"/>
    </source>
</evidence>